<dbReference type="HOGENOM" id="CLU_094665_0_0_1"/>
<evidence type="ECO:0000313" key="1">
    <source>
        <dbReference type="EMBL" id="EOB14594.1"/>
    </source>
</evidence>
<proteinExistence type="predicted"/>
<dbReference type="VEuPathDB" id="MicrosporidiaDB:NBO_23g0002"/>
<dbReference type="Gene3D" id="3.90.640.10">
    <property type="entry name" value="Actin, Chain A, domain 4"/>
    <property type="match status" value="1"/>
</dbReference>
<dbReference type="STRING" id="578461.R0M9D6"/>
<dbReference type="EMBL" id="KB908931">
    <property type="protein sequence ID" value="EOB14594.1"/>
    <property type="molecule type" value="Genomic_DNA"/>
</dbReference>
<organism evidence="1 2">
    <name type="scientific">Nosema bombycis (strain CQ1 / CVCC 102059)</name>
    <name type="common">Microsporidian parasite</name>
    <name type="synonym">Pebrine of silkworm</name>
    <dbReference type="NCBI Taxonomy" id="578461"/>
    <lineage>
        <taxon>Eukaryota</taxon>
        <taxon>Fungi</taxon>
        <taxon>Fungi incertae sedis</taxon>
        <taxon>Microsporidia</taxon>
        <taxon>Nosematidae</taxon>
        <taxon>Nosema</taxon>
    </lineage>
</organism>
<dbReference type="SUPFAM" id="SSF53067">
    <property type="entry name" value="Actin-like ATPase domain"/>
    <property type="match status" value="1"/>
</dbReference>
<gene>
    <name evidence="1" type="ORF">NBO_23g0002</name>
</gene>
<accession>R0M9D6</accession>
<dbReference type="InterPro" id="IPR043129">
    <property type="entry name" value="ATPase_NBD"/>
</dbReference>
<dbReference type="Gene3D" id="3.30.420.40">
    <property type="match status" value="2"/>
</dbReference>
<dbReference type="AlphaFoldDB" id="R0M9D6"/>
<reference evidence="1 2" key="1">
    <citation type="journal article" date="2013" name="BMC Genomics">
        <title>Comparative genomics of parasitic silkworm microsporidia reveal an association between genome expansion and host adaptation.</title>
        <authorList>
            <person name="Pan G."/>
            <person name="Xu J."/>
            <person name="Li T."/>
            <person name="Xia Q."/>
            <person name="Liu S.L."/>
            <person name="Zhang G."/>
            <person name="Li S."/>
            <person name="Li C."/>
            <person name="Liu H."/>
            <person name="Yang L."/>
            <person name="Liu T."/>
            <person name="Zhang X."/>
            <person name="Wu Z."/>
            <person name="Fan W."/>
            <person name="Dang X."/>
            <person name="Xiang H."/>
            <person name="Tao M."/>
            <person name="Li Y."/>
            <person name="Hu J."/>
            <person name="Li Z."/>
            <person name="Lin L."/>
            <person name="Luo J."/>
            <person name="Geng L."/>
            <person name="Wang L."/>
            <person name="Long M."/>
            <person name="Wan Y."/>
            <person name="He N."/>
            <person name="Zhang Z."/>
            <person name="Lu C."/>
            <person name="Keeling P.J."/>
            <person name="Wang J."/>
            <person name="Xiang Z."/>
            <person name="Zhou Z."/>
        </authorList>
    </citation>
    <scope>NUCLEOTIDE SEQUENCE [LARGE SCALE GENOMIC DNA]</scope>
    <source>
        <strain evidence="2">CQ1 / CVCC 102059</strain>
    </source>
</reference>
<protein>
    <submittedName>
        <fullName evidence="1">Actin family protein</fullName>
    </submittedName>
</protein>
<evidence type="ECO:0000313" key="2">
    <source>
        <dbReference type="Proteomes" id="UP000016927"/>
    </source>
</evidence>
<dbReference type="OrthoDB" id="7340501at2759"/>
<dbReference type="Proteomes" id="UP000016927">
    <property type="component" value="Unassembled WGS sequence"/>
</dbReference>
<sequence>MFFELNNEYKIIKNQYKKNSTIVIDNGTYEIKAGYIGSEPQIIFKNHFYKEPDGIKFNGQREKNRYSPFFNDMIAGFHCLEENLDQCFDYLKVKNCQNLIITDAIYSPTKKELLKFLFEVYRFQKIQIGVDAIYSYLYNKQDPNCIIISLSHSASYVYLMLNGKIADVYKLCYGGKLACKYLNNILKYKFKEQYRLF</sequence>
<name>R0M9D6_NOSB1</name>
<keyword evidence="2" id="KW-1185">Reference proteome</keyword>